<evidence type="ECO:0000256" key="1">
    <source>
        <dbReference type="SAM" id="MobiDB-lite"/>
    </source>
</evidence>
<feature type="compositionally biased region" description="Pro residues" evidence="1">
    <location>
        <begin position="50"/>
        <end position="64"/>
    </location>
</feature>
<evidence type="ECO:0000313" key="3">
    <source>
        <dbReference type="Proteomes" id="UP001576776"/>
    </source>
</evidence>
<evidence type="ECO:0000313" key="2">
    <source>
        <dbReference type="EMBL" id="MFB2934808.1"/>
    </source>
</evidence>
<comment type="caution">
    <text evidence="2">The sequence shown here is derived from an EMBL/GenBank/DDBJ whole genome shotgun (WGS) entry which is preliminary data.</text>
</comment>
<name>A0ABV4Y8I0_9CYAN</name>
<dbReference type="Proteomes" id="UP001576776">
    <property type="component" value="Unassembled WGS sequence"/>
</dbReference>
<feature type="region of interest" description="Disordered" evidence="1">
    <location>
        <begin position="41"/>
        <end position="90"/>
    </location>
</feature>
<reference evidence="2 3" key="1">
    <citation type="submission" date="2024-09" db="EMBL/GenBank/DDBJ databases">
        <title>Floridaenema gen nov. (Aerosakkonemataceae, Aerosakkonematales ord. nov., Cyanobacteria) from benthic tropical and subtropical fresh waters, with the description of four new species.</title>
        <authorList>
            <person name="Moretto J.A."/>
            <person name="Berthold D.E."/>
            <person name="Lefler F.W."/>
            <person name="Huang I.-S."/>
            <person name="Laughinghouse H. IV."/>
        </authorList>
    </citation>
    <scope>NUCLEOTIDE SEQUENCE [LARGE SCALE GENOMIC DNA]</scope>
    <source>
        <strain evidence="2 3">BLCC-F154</strain>
    </source>
</reference>
<sequence>MQASNLGSHMNFQDVLNQALQLSTLDKVRLIQQMAMSIEREVGNNQTNAPQPPAWNQPQPPAWTPPSEGQRLSSQEVDQARWEDWANFPD</sequence>
<protein>
    <submittedName>
        <fullName evidence="2">Uncharacterized protein</fullName>
    </submittedName>
</protein>
<proteinExistence type="predicted"/>
<gene>
    <name evidence="2" type="ORF">ACE1B6_05980</name>
</gene>
<keyword evidence="3" id="KW-1185">Reference proteome</keyword>
<dbReference type="EMBL" id="JBHFNS010000023">
    <property type="protein sequence ID" value="MFB2934808.1"/>
    <property type="molecule type" value="Genomic_DNA"/>
</dbReference>
<organism evidence="2 3">
    <name type="scientific">Floridaenema fluviatile BLCC-F154</name>
    <dbReference type="NCBI Taxonomy" id="3153640"/>
    <lineage>
        <taxon>Bacteria</taxon>
        <taxon>Bacillati</taxon>
        <taxon>Cyanobacteriota</taxon>
        <taxon>Cyanophyceae</taxon>
        <taxon>Oscillatoriophycideae</taxon>
        <taxon>Aerosakkonematales</taxon>
        <taxon>Aerosakkonemataceae</taxon>
        <taxon>Floridanema</taxon>
        <taxon>Floridanema fluviatile</taxon>
    </lineage>
</organism>
<dbReference type="RefSeq" id="WP_413256335.1">
    <property type="nucleotide sequence ID" value="NZ_JBHFNS010000023.1"/>
</dbReference>
<accession>A0ABV4Y8I0</accession>